<dbReference type="AlphaFoldDB" id="A0A1X2ISS3"/>
<evidence type="ECO:0000259" key="12">
    <source>
        <dbReference type="PROSITE" id="PS50011"/>
    </source>
</evidence>
<dbReference type="GO" id="GO:0005524">
    <property type="term" value="F:ATP binding"/>
    <property type="evidence" value="ECO:0007669"/>
    <property type="project" value="UniProtKB-UniRule"/>
</dbReference>
<keyword evidence="4 13" id="KW-0418">Kinase</keyword>
<dbReference type="EMBL" id="MCGE01000005">
    <property type="protein sequence ID" value="ORZ21572.1"/>
    <property type="molecule type" value="Genomic_DNA"/>
</dbReference>
<keyword evidence="2" id="KW-0808">Transferase</keyword>
<dbReference type="InterPro" id="IPR011009">
    <property type="entry name" value="Kinase-like_dom_sf"/>
</dbReference>
<feature type="non-terminal residue" evidence="13">
    <location>
        <position position="478"/>
    </location>
</feature>
<evidence type="ECO:0000256" key="5">
    <source>
        <dbReference type="ARBA" id="ARBA00022840"/>
    </source>
</evidence>
<organism evidence="13 14">
    <name type="scientific">Absidia repens</name>
    <dbReference type="NCBI Taxonomy" id="90262"/>
    <lineage>
        <taxon>Eukaryota</taxon>
        <taxon>Fungi</taxon>
        <taxon>Fungi incertae sedis</taxon>
        <taxon>Mucoromycota</taxon>
        <taxon>Mucoromycotina</taxon>
        <taxon>Mucoromycetes</taxon>
        <taxon>Mucorales</taxon>
        <taxon>Cunninghamellaceae</taxon>
        <taxon>Absidia</taxon>
    </lineage>
</organism>
<dbReference type="GO" id="GO:0004674">
    <property type="term" value="F:protein serine/threonine kinase activity"/>
    <property type="evidence" value="ECO:0007669"/>
    <property type="project" value="UniProtKB-KW"/>
</dbReference>
<feature type="compositionally biased region" description="Basic and acidic residues" evidence="11">
    <location>
        <begin position="43"/>
        <end position="53"/>
    </location>
</feature>
<feature type="binding site" evidence="7">
    <location>
        <position position="338"/>
    </location>
    <ligand>
        <name>ATP</name>
        <dbReference type="ChEBI" id="CHEBI:30616"/>
    </ligand>
</feature>
<feature type="domain" description="Protein kinase" evidence="12">
    <location>
        <begin position="196"/>
        <end position="478"/>
    </location>
</feature>
<dbReference type="SUPFAM" id="SSF56112">
    <property type="entry name" value="Protein kinase-like (PK-like)"/>
    <property type="match status" value="1"/>
</dbReference>
<comment type="caution">
    <text evidence="13">The sequence shown here is derived from an EMBL/GenBank/DDBJ whole genome shotgun (WGS) entry which is preliminary data.</text>
</comment>
<evidence type="ECO:0000256" key="10">
    <source>
        <dbReference type="RuleBase" id="RU000304"/>
    </source>
</evidence>
<dbReference type="SMART" id="SM00220">
    <property type="entry name" value="S_TKc"/>
    <property type="match status" value="1"/>
</dbReference>
<evidence type="ECO:0000313" key="14">
    <source>
        <dbReference type="Proteomes" id="UP000193560"/>
    </source>
</evidence>
<protein>
    <submittedName>
        <fullName evidence="13">Kinase-like domain-containing protein</fullName>
    </submittedName>
</protein>
<dbReference type="InterPro" id="IPR017441">
    <property type="entry name" value="Protein_kinase_ATP_BS"/>
</dbReference>
<dbReference type="Pfam" id="PF00069">
    <property type="entry name" value="Pkinase"/>
    <property type="match status" value="1"/>
</dbReference>
<keyword evidence="5 7" id="KW-0067">ATP-binding</keyword>
<gene>
    <name evidence="13" type="ORF">BCR42DRAFT_407857</name>
</gene>
<keyword evidence="3 7" id="KW-0547">Nucleotide-binding</keyword>
<dbReference type="PANTHER" id="PTHR24350">
    <property type="entry name" value="SERINE/THREONINE-PROTEIN KINASE IAL-RELATED"/>
    <property type="match status" value="1"/>
</dbReference>
<dbReference type="PROSITE" id="PS50011">
    <property type="entry name" value="PROTEIN_KINASE_DOM"/>
    <property type="match status" value="1"/>
</dbReference>
<dbReference type="InterPro" id="IPR008271">
    <property type="entry name" value="Ser/Thr_kinase_AS"/>
</dbReference>
<evidence type="ECO:0000256" key="7">
    <source>
        <dbReference type="PIRSR" id="PIRSR630616-2"/>
    </source>
</evidence>
<feature type="compositionally biased region" description="Low complexity" evidence="11">
    <location>
        <begin position="81"/>
        <end position="95"/>
    </location>
</feature>
<evidence type="ECO:0000256" key="1">
    <source>
        <dbReference type="ARBA" id="ARBA00022527"/>
    </source>
</evidence>
<feature type="binding site" evidence="7">
    <location>
        <position position="225"/>
    </location>
    <ligand>
        <name>ATP</name>
        <dbReference type="ChEBI" id="CHEBI:30616"/>
    </ligand>
</feature>
<evidence type="ECO:0000256" key="8">
    <source>
        <dbReference type="PIRSR" id="PIRSR630616-3"/>
    </source>
</evidence>
<dbReference type="InterPro" id="IPR030616">
    <property type="entry name" value="Aur-like"/>
</dbReference>
<comment type="similarity">
    <text evidence="10">Belongs to the protein kinase superfamily.</text>
</comment>
<evidence type="ECO:0000256" key="9">
    <source>
        <dbReference type="PROSITE-ProRule" id="PRU10141"/>
    </source>
</evidence>
<feature type="binding site" evidence="9">
    <location>
        <position position="229"/>
    </location>
    <ligand>
        <name>ATP</name>
        <dbReference type="ChEBI" id="CHEBI:30616"/>
    </ligand>
</feature>
<evidence type="ECO:0000256" key="6">
    <source>
        <dbReference type="PIRSR" id="PIRSR630616-1"/>
    </source>
</evidence>
<evidence type="ECO:0000256" key="3">
    <source>
        <dbReference type="ARBA" id="ARBA00022741"/>
    </source>
</evidence>
<dbReference type="PROSITE" id="PS00108">
    <property type="entry name" value="PROTEIN_KINASE_ST"/>
    <property type="match status" value="1"/>
</dbReference>
<evidence type="ECO:0000313" key="13">
    <source>
        <dbReference type="EMBL" id="ORZ21572.1"/>
    </source>
</evidence>
<proteinExistence type="inferred from homology"/>
<dbReference type="PROSITE" id="PS00107">
    <property type="entry name" value="PROTEIN_KINASE_ATP"/>
    <property type="match status" value="1"/>
</dbReference>
<dbReference type="InterPro" id="IPR000719">
    <property type="entry name" value="Prot_kinase_dom"/>
</dbReference>
<dbReference type="STRING" id="90262.A0A1X2ISS3"/>
<feature type="region of interest" description="Disordered" evidence="11">
    <location>
        <begin position="43"/>
        <end position="128"/>
    </location>
</feature>
<dbReference type="Gene3D" id="1.10.510.10">
    <property type="entry name" value="Transferase(Phosphotransferase) domain 1"/>
    <property type="match status" value="1"/>
</dbReference>
<evidence type="ECO:0000256" key="4">
    <source>
        <dbReference type="ARBA" id="ARBA00022777"/>
    </source>
</evidence>
<accession>A0A1X2ISS3</accession>
<evidence type="ECO:0000256" key="11">
    <source>
        <dbReference type="SAM" id="MobiDB-lite"/>
    </source>
</evidence>
<keyword evidence="1 10" id="KW-0723">Serine/threonine-protein kinase</keyword>
<evidence type="ECO:0000256" key="2">
    <source>
        <dbReference type="ARBA" id="ARBA00022679"/>
    </source>
</evidence>
<feature type="compositionally biased region" description="Polar residues" evidence="11">
    <location>
        <begin position="116"/>
        <end position="128"/>
    </location>
</feature>
<feature type="compositionally biased region" description="Low complexity" evidence="11">
    <location>
        <begin position="54"/>
        <end position="66"/>
    </location>
</feature>
<feature type="cross-link" description="Glycyl lysine isopeptide (Lys-Gly) (interchain with G-Cter in SUMO2)" evidence="8">
    <location>
        <position position="322"/>
    </location>
</feature>
<name>A0A1X2ISS3_9FUNG</name>
<reference evidence="13 14" key="1">
    <citation type="submission" date="2016-07" db="EMBL/GenBank/DDBJ databases">
        <title>Pervasive Adenine N6-methylation of Active Genes in Fungi.</title>
        <authorList>
            <consortium name="DOE Joint Genome Institute"/>
            <person name="Mondo S.J."/>
            <person name="Dannebaum R.O."/>
            <person name="Kuo R.C."/>
            <person name="Labutti K."/>
            <person name="Haridas S."/>
            <person name="Kuo A."/>
            <person name="Salamov A."/>
            <person name="Ahrendt S.R."/>
            <person name="Lipzen A."/>
            <person name="Sullivan W."/>
            <person name="Andreopoulos W.B."/>
            <person name="Clum A."/>
            <person name="Lindquist E."/>
            <person name="Daum C."/>
            <person name="Ramamoorthy G.K."/>
            <person name="Gryganskyi A."/>
            <person name="Culley D."/>
            <person name="Magnuson J.K."/>
            <person name="James T.Y."/>
            <person name="O'Malley M.A."/>
            <person name="Stajich J.E."/>
            <person name="Spatafora J.W."/>
            <person name="Visel A."/>
            <person name="Grigoriev I.V."/>
        </authorList>
    </citation>
    <scope>NUCLEOTIDE SEQUENCE [LARGE SCALE GENOMIC DNA]</scope>
    <source>
        <strain evidence="13 14">NRRL 1336</strain>
    </source>
</reference>
<dbReference type="Proteomes" id="UP000193560">
    <property type="component" value="Unassembled WGS sequence"/>
</dbReference>
<dbReference type="OrthoDB" id="4062651at2759"/>
<sequence>MHSYSTLPKENNDHFYTYFKGKNDDSTSLHIDTHSLGISFHHEQEQQRHENQYRQRQQQQQQQQQEPVSPPLEACEPPLSPNGSPSSSSSSATSPALKHIGVSIPHTHHRVARNKSVITRKTSAPSPHVTCQSWEHLKSPAASFLASFASPTTTLPSSAYASCSSTSTSSSATAMHHRPSLSAFYEEQHGDEIDDYVMNQVIGYGGFSTVRKGYCIGNGQTVAIKIIKKKAEDSPGVDMHLERELEIWQTLDHPNVVRIQKVLETDFATYIVCDYCANGTLLERLLSQPTMVNQEKKRLFSQLCNVVDHLHRHCNVVHKDIKLDNILLDDDMNIKLCDFGLAVFQRHSVAPTHLAQVARPGSPLASPPSSSSSFIDTTTEDVGGSLAYCAPEQIKATRVLSCPKTDVWSIGVVLFGMFAGRLPFDDDYDVRLRQTILTGKYSMPDTFSPELADLVSHCLESNPSLRYSLDQVMNHPWL</sequence>
<feature type="active site" description="Proton acceptor" evidence="6">
    <location>
        <position position="320"/>
    </location>
</feature>
<keyword evidence="14" id="KW-1185">Reference proteome</keyword>